<dbReference type="AlphaFoldDB" id="A0AAV8XNE7"/>
<keyword evidence="2" id="KW-1185">Reference proteome</keyword>
<dbReference type="PANTHER" id="PTHR10773:SF19">
    <property type="match status" value="1"/>
</dbReference>
<evidence type="ECO:0000313" key="1">
    <source>
        <dbReference type="EMBL" id="KAJ8940122.1"/>
    </source>
</evidence>
<dbReference type="EMBL" id="JAPWTK010000451">
    <property type="protein sequence ID" value="KAJ8940122.1"/>
    <property type="molecule type" value="Genomic_DNA"/>
</dbReference>
<proteinExistence type="predicted"/>
<comment type="caution">
    <text evidence="1">The sequence shown here is derived from an EMBL/GenBank/DDBJ whole genome shotgun (WGS) entry which is preliminary data.</text>
</comment>
<reference evidence="1" key="1">
    <citation type="journal article" date="2023" name="Insect Mol. Biol.">
        <title>Genome sequencing provides insights into the evolution of gene families encoding plant cell wall-degrading enzymes in longhorned beetles.</title>
        <authorList>
            <person name="Shin N.R."/>
            <person name="Okamura Y."/>
            <person name="Kirsch R."/>
            <person name="Pauchet Y."/>
        </authorList>
    </citation>
    <scope>NUCLEOTIDE SEQUENCE</scope>
    <source>
        <strain evidence="1">AMC_N1</strain>
    </source>
</reference>
<accession>A0AAV8XNE7</accession>
<sequence length="196" mass="22906">MQKSIYSVTWNRPKKSEILQRSMKMTGEAPKNRRGKHNNHPHKLSDVTRSAIRNHIKSFKDRKSHYRLHDSAKLYLPEELNIKKMFNMYCEKFPNLYASYETYRTIFSTEFNIAFGYPRSGTCSQCDEYTVCVKPTSAGCEKGQIDVKRHVRRNHHYASKVVGKHTFDTETRVAAKYSFTCDRRHPNPNPSSTQHG</sequence>
<dbReference type="Proteomes" id="UP001162162">
    <property type="component" value="Unassembled WGS sequence"/>
</dbReference>
<name>A0AAV8XNE7_9CUCU</name>
<evidence type="ECO:0000313" key="2">
    <source>
        <dbReference type="Proteomes" id="UP001162162"/>
    </source>
</evidence>
<dbReference type="PANTHER" id="PTHR10773">
    <property type="entry name" value="DNA-DIRECTED RNA POLYMERASES I, II, AND III SUBUNIT RPABC2"/>
    <property type="match status" value="1"/>
</dbReference>
<protein>
    <recommendedName>
        <fullName evidence="3">Transposase</fullName>
    </recommendedName>
</protein>
<organism evidence="1 2">
    <name type="scientific">Aromia moschata</name>
    <dbReference type="NCBI Taxonomy" id="1265417"/>
    <lineage>
        <taxon>Eukaryota</taxon>
        <taxon>Metazoa</taxon>
        <taxon>Ecdysozoa</taxon>
        <taxon>Arthropoda</taxon>
        <taxon>Hexapoda</taxon>
        <taxon>Insecta</taxon>
        <taxon>Pterygota</taxon>
        <taxon>Neoptera</taxon>
        <taxon>Endopterygota</taxon>
        <taxon>Coleoptera</taxon>
        <taxon>Polyphaga</taxon>
        <taxon>Cucujiformia</taxon>
        <taxon>Chrysomeloidea</taxon>
        <taxon>Cerambycidae</taxon>
        <taxon>Cerambycinae</taxon>
        <taxon>Callichromatini</taxon>
        <taxon>Aromia</taxon>
    </lineage>
</organism>
<gene>
    <name evidence="1" type="ORF">NQ318_009836</name>
</gene>
<evidence type="ECO:0008006" key="3">
    <source>
        <dbReference type="Google" id="ProtNLM"/>
    </source>
</evidence>